<reference evidence="6" key="1">
    <citation type="journal article" date="2018" name="Genome Announc.">
        <title>Ignatzschineria cameli sp. nov., isolated from necrotic foot tissue of dromedaries (Camelus dromedarius) and associated maggots (Wohlfahrtia species) in Dubai.</title>
        <authorList>
            <person name="Tsang C.C."/>
            <person name="Tang J.Y."/>
            <person name="Fong J.Y."/>
            <person name="Kinne J."/>
            <person name="Lee H.H."/>
            <person name="Joseph M."/>
            <person name="Jose S."/>
            <person name="Schuster R.K."/>
            <person name="Tang Y."/>
            <person name="Sivakumar S."/>
            <person name="Chen J.H."/>
            <person name="Teng J.L."/>
            <person name="Lau S.K."/>
            <person name="Wernery U."/>
            <person name="Woo P.C."/>
        </authorList>
    </citation>
    <scope>NUCLEOTIDE SEQUENCE</scope>
    <source>
        <strain evidence="6">UAE-HKU57</strain>
        <strain evidence="7">UAE-HKU58</strain>
    </source>
</reference>
<comment type="caution">
    <text evidence="6">The sequence shown here is derived from an EMBL/GenBank/DDBJ whole genome shotgun (WGS) entry which is preliminary data.</text>
</comment>
<accession>A0A2U2ARE4</accession>
<dbReference type="EMBL" id="QEWV01000004">
    <property type="protein sequence ID" value="PWD92466.1"/>
    <property type="molecule type" value="Genomic_DNA"/>
</dbReference>
<evidence type="ECO:0000256" key="4">
    <source>
        <dbReference type="PIRSR" id="PIRSR006806-1"/>
    </source>
</evidence>
<evidence type="ECO:0000313" key="8">
    <source>
        <dbReference type="Proteomes" id="UP000245059"/>
    </source>
</evidence>
<evidence type="ECO:0000313" key="9">
    <source>
        <dbReference type="Proteomes" id="UP000245217"/>
    </source>
</evidence>
<keyword evidence="6" id="KW-0436">Ligase</keyword>
<name>A0A2U2ARE4_9GAMM</name>
<dbReference type="Pfam" id="PF01812">
    <property type="entry name" value="5-FTHF_cyc-lig"/>
    <property type="match status" value="1"/>
</dbReference>
<dbReference type="PANTHER" id="PTHR23407">
    <property type="entry name" value="ATPASE INHIBITOR/5-FORMYLTETRAHYDROFOLATE CYCLO-LIGASE"/>
    <property type="match status" value="1"/>
</dbReference>
<feature type="binding site" evidence="4">
    <location>
        <begin position="12"/>
        <end position="16"/>
    </location>
    <ligand>
        <name>ATP</name>
        <dbReference type="ChEBI" id="CHEBI:30616"/>
    </ligand>
</feature>
<dbReference type="InterPro" id="IPR024185">
    <property type="entry name" value="FTHF_cligase-like_sf"/>
</dbReference>
<evidence type="ECO:0000256" key="1">
    <source>
        <dbReference type="ARBA" id="ARBA00010638"/>
    </source>
</evidence>
<comment type="cofactor">
    <cofactor evidence="5">
        <name>Mg(2+)</name>
        <dbReference type="ChEBI" id="CHEBI:18420"/>
    </cofactor>
</comment>
<organism evidence="6 8">
    <name type="scientific">Ignatzschineria cameli</name>
    <dbReference type="NCBI Taxonomy" id="2182793"/>
    <lineage>
        <taxon>Bacteria</taxon>
        <taxon>Pseudomonadati</taxon>
        <taxon>Pseudomonadota</taxon>
        <taxon>Gammaproteobacteria</taxon>
        <taxon>Cardiobacteriales</taxon>
        <taxon>Ignatzschineriaceae</taxon>
        <taxon>Ignatzschineria</taxon>
    </lineage>
</organism>
<keyword evidence="5" id="KW-0460">Magnesium</keyword>
<dbReference type="Proteomes" id="UP000245059">
    <property type="component" value="Unassembled WGS sequence"/>
</dbReference>
<gene>
    <name evidence="6" type="ORF">DC077_06530</name>
    <name evidence="7" type="ORF">DC078_05395</name>
</gene>
<comment type="catalytic activity">
    <reaction evidence="5">
        <text>(6S)-5-formyl-5,6,7,8-tetrahydrofolate + ATP = (6R)-5,10-methenyltetrahydrofolate + ADP + phosphate</text>
        <dbReference type="Rhea" id="RHEA:10488"/>
        <dbReference type="ChEBI" id="CHEBI:30616"/>
        <dbReference type="ChEBI" id="CHEBI:43474"/>
        <dbReference type="ChEBI" id="CHEBI:57455"/>
        <dbReference type="ChEBI" id="CHEBI:57457"/>
        <dbReference type="ChEBI" id="CHEBI:456216"/>
        <dbReference type="EC" id="6.3.3.2"/>
    </reaction>
</comment>
<evidence type="ECO:0000313" key="6">
    <source>
        <dbReference type="EMBL" id="PWD86384.1"/>
    </source>
</evidence>
<dbReference type="Proteomes" id="UP000245217">
    <property type="component" value="Unassembled WGS sequence"/>
</dbReference>
<feature type="binding site" evidence="4">
    <location>
        <position position="67"/>
    </location>
    <ligand>
        <name>substrate</name>
    </ligand>
</feature>
<dbReference type="NCBIfam" id="TIGR02727">
    <property type="entry name" value="MTHFS_bact"/>
    <property type="match status" value="1"/>
</dbReference>
<keyword evidence="3 4" id="KW-0067">ATP-binding</keyword>
<dbReference type="SUPFAM" id="SSF100950">
    <property type="entry name" value="NagB/RpiA/CoA transferase-like"/>
    <property type="match status" value="1"/>
</dbReference>
<feature type="binding site" evidence="4">
    <location>
        <position position="60"/>
    </location>
    <ligand>
        <name>substrate</name>
    </ligand>
</feature>
<dbReference type="EMBL" id="QEWW01000003">
    <property type="protein sequence ID" value="PWD86384.1"/>
    <property type="molecule type" value="Genomic_DNA"/>
</dbReference>
<reference evidence="8 9" key="2">
    <citation type="submission" date="2018-05" db="EMBL/GenBank/DDBJ databases">
        <title>Ignatzschineria dubaiensis sp. nov., isolated from necrotic foot tissues of dromedaries (Camelus dromedarius) and associated maggots in Dubai, United Arab Emirates.</title>
        <authorList>
            <person name="Tsang C.C."/>
            <person name="Tang J.Y.M."/>
            <person name="Fong J.Y.H."/>
            <person name="Kinne J."/>
            <person name="Lee H.H."/>
            <person name="Joseph M."/>
            <person name="Jose S."/>
            <person name="Schuster R.K."/>
            <person name="Tang Y."/>
            <person name="Sivakumar S."/>
            <person name="Chen J.H.K."/>
            <person name="Teng J.L.L."/>
            <person name="Lau S.K.P."/>
            <person name="Wernery U."/>
            <person name="Woo P.C.Y."/>
        </authorList>
    </citation>
    <scope>NUCLEOTIDE SEQUENCE [LARGE SCALE GENOMIC DNA]</scope>
    <source>
        <strain evidence="8">UAE-HKU57</strain>
        <strain evidence="9">UAE-HKU58</strain>
    </source>
</reference>
<keyword evidence="5" id="KW-0479">Metal-binding</keyword>
<dbReference type="InterPro" id="IPR002698">
    <property type="entry name" value="FTHF_cligase"/>
</dbReference>
<dbReference type="OrthoDB" id="9801938at2"/>
<proteinExistence type="inferred from homology"/>
<evidence type="ECO:0000256" key="5">
    <source>
        <dbReference type="RuleBase" id="RU361279"/>
    </source>
</evidence>
<evidence type="ECO:0000256" key="2">
    <source>
        <dbReference type="ARBA" id="ARBA00022741"/>
    </source>
</evidence>
<dbReference type="GO" id="GO:0030272">
    <property type="term" value="F:5-formyltetrahydrofolate cyclo-ligase activity"/>
    <property type="evidence" value="ECO:0007669"/>
    <property type="project" value="UniProtKB-EC"/>
</dbReference>
<dbReference type="EC" id="6.3.3.2" evidence="5"/>
<comment type="similarity">
    <text evidence="1 5">Belongs to the 5-formyltetrahydrofolate cyclo-ligase family.</text>
</comment>
<dbReference type="GO" id="GO:0035999">
    <property type="term" value="P:tetrahydrofolate interconversion"/>
    <property type="evidence" value="ECO:0007669"/>
    <property type="project" value="TreeGrafter"/>
</dbReference>
<dbReference type="AlphaFoldDB" id="A0A2U2ARE4"/>
<dbReference type="PIRSF" id="PIRSF006806">
    <property type="entry name" value="FTHF_cligase"/>
    <property type="match status" value="1"/>
</dbReference>
<keyword evidence="2 4" id="KW-0547">Nucleotide-binding</keyword>
<sequence>MMEHQPPLIAKKADLRDLFSRARTELSTDQYQHYSQQVRQQLLTYLSEQKTACTHIHLFLPIEAKREVDLRPLLPTLWQQGIKITVPRVVEGSLEHVPLTAETALEKNPWGIWEPARHYAPLMPEEIHTITTVITPLLTCDLSGNRVGYGGGFYDQFFKEYPQLKRVGIGLFPPVERVIDSYSGDIPLDDYLSPKAIIHFQNRKERPMR</sequence>
<dbReference type="GO" id="GO:0005524">
    <property type="term" value="F:ATP binding"/>
    <property type="evidence" value="ECO:0007669"/>
    <property type="project" value="UniProtKB-KW"/>
</dbReference>
<dbReference type="InterPro" id="IPR037171">
    <property type="entry name" value="NagB/RpiA_transferase-like"/>
</dbReference>
<dbReference type="GO" id="GO:0009396">
    <property type="term" value="P:folic acid-containing compound biosynthetic process"/>
    <property type="evidence" value="ECO:0007669"/>
    <property type="project" value="TreeGrafter"/>
</dbReference>
<dbReference type="RefSeq" id="WP_109201576.1">
    <property type="nucleotide sequence ID" value="NZ_QEWS01000004.1"/>
</dbReference>
<protein>
    <recommendedName>
        <fullName evidence="5">5-formyltetrahydrofolate cyclo-ligase</fullName>
        <ecNumber evidence="5">6.3.3.2</ecNumber>
    </recommendedName>
</protein>
<feature type="binding site" evidence="4">
    <location>
        <begin position="146"/>
        <end position="154"/>
    </location>
    <ligand>
        <name>ATP</name>
        <dbReference type="ChEBI" id="CHEBI:30616"/>
    </ligand>
</feature>
<evidence type="ECO:0000256" key="3">
    <source>
        <dbReference type="ARBA" id="ARBA00022840"/>
    </source>
</evidence>
<evidence type="ECO:0000313" key="7">
    <source>
        <dbReference type="EMBL" id="PWD92466.1"/>
    </source>
</evidence>
<dbReference type="GO" id="GO:0046872">
    <property type="term" value="F:metal ion binding"/>
    <property type="evidence" value="ECO:0007669"/>
    <property type="project" value="UniProtKB-KW"/>
</dbReference>
<keyword evidence="9" id="KW-1185">Reference proteome</keyword>
<dbReference type="Gene3D" id="3.40.50.10420">
    <property type="entry name" value="NagB/RpiA/CoA transferase-like"/>
    <property type="match status" value="1"/>
</dbReference>
<dbReference type="PANTHER" id="PTHR23407:SF1">
    <property type="entry name" value="5-FORMYLTETRAHYDROFOLATE CYCLO-LIGASE"/>
    <property type="match status" value="1"/>
</dbReference>